<accession>A0A1H1LJU7</accession>
<gene>
    <name evidence="3" type="ORF">SAMN04489834_0131</name>
</gene>
<dbReference type="PANTHER" id="PTHR35174:SF4">
    <property type="entry name" value="BLL7163 PROTEIN"/>
    <property type="match status" value="1"/>
</dbReference>
<dbReference type="Gene3D" id="3.30.70.1060">
    <property type="entry name" value="Dimeric alpha+beta barrel"/>
    <property type="match status" value="1"/>
</dbReference>
<dbReference type="STRING" id="412690.SAMN04489834_0131"/>
<evidence type="ECO:0000256" key="1">
    <source>
        <dbReference type="ARBA" id="ARBA00007689"/>
    </source>
</evidence>
<comment type="similarity">
    <text evidence="1">Belongs to the YciI family.</text>
</comment>
<name>A0A1H1LJU7_9MICO</name>
<reference evidence="4" key="1">
    <citation type="submission" date="2016-10" db="EMBL/GenBank/DDBJ databases">
        <authorList>
            <person name="Varghese N."/>
            <person name="Submissions S."/>
        </authorList>
    </citation>
    <scope>NUCLEOTIDE SEQUENCE [LARGE SCALE GENOMIC DNA]</scope>
    <source>
        <strain evidence="4">DSM 21772</strain>
    </source>
</reference>
<dbReference type="Proteomes" id="UP000181956">
    <property type="component" value="Chromosome I"/>
</dbReference>
<protein>
    <submittedName>
        <fullName evidence="3">Uncharacterized conserved protein</fullName>
    </submittedName>
</protein>
<dbReference type="InterPro" id="IPR011008">
    <property type="entry name" value="Dimeric_a/b-barrel"/>
</dbReference>
<dbReference type="OrthoDB" id="668782at2"/>
<dbReference type="EMBL" id="LT629742">
    <property type="protein sequence ID" value="SDR74851.1"/>
    <property type="molecule type" value="Genomic_DNA"/>
</dbReference>
<feature type="domain" description="YCII-related" evidence="2">
    <location>
        <begin position="1"/>
        <end position="112"/>
    </location>
</feature>
<evidence type="ECO:0000313" key="4">
    <source>
        <dbReference type="Proteomes" id="UP000181956"/>
    </source>
</evidence>
<evidence type="ECO:0000259" key="2">
    <source>
        <dbReference type="Pfam" id="PF03795"/>
    </source>
</evidence>
<evidence type="ECO:0000313" key="3">
    <source>
        <dbReference type="EMBL" id="SDR74851.1"/>
    </source>
</evidence>
<dbReference type="PANTHER" id="PTHR35174">
    <property type="entry name" value="BLL7171 PROTEIN-RELATED"/>
    <property type="match status" value="1"/>
</dbReference>
<organism evidence="3 4">
    <name type="scientific">Microterricola viridarii</name>
    <dbReference type="NCBI Taxonomy" id="412690"/>
    <lineage>
        <taxon>Bacteria</taxon>
        <taxon>Bacillati</taxon>
        <taxon>Actinomycetota</taxon>
        <taxon>Actinomycetes</taxon>
        <taxon>Micrococcales</taxon>
        <taxon>Microbacteriaceae</taxon>
        <taxon>Microterricola</taxon>
    </lineage>
</organism>
<dbReference type="AlphaFoldDB" id="A0A1H1LJU7"/>
<dbReference type="SUPFAM" id="SSF54909">
    <property type="entry name" value="Dimeric alpha+beta barrel"/>
    <property type="match status" value="1"/>
</dbReference>
<dbReference type="InterPro" id="IPR005545">
    <property type="entry name" value="YCII"/>
</dbReference>
<dbReference type="RefSeq" id="WP_083365232.1">
    <property type="nucleotide sequence ID" value="NZ_LT629742.1"/>
</dbReference>
<proteinExistence type="inferred from homology"/>
<keyword evidence="4" id="KW-1185">Reference proteome</keyword>
<sequence>MKFMMLLQSDESNSVTNGPEEEALNRMGAYNEELLKAGVILAGEGLHPTSEGVRLTYDGDDRTVVDGPFTESKELLAGFWIIDVASKEEAIEWAKRIPLPEGQVEVRQVFELADFDQSNEYVQKEKAWREEMGTSRTA</sequence>
<dbReference type="Pfam" id="PF03795">
    <property type="entry name" value="YCII"/>
    <property type="match status" value="1"/>
</dbReference>